<dbReference type="GO" id="GO:0005509">
    <property type="term" value="F:calcium ion binding"/>
    <property type="evidence" value="ECO:0007669"/>
    <property type="project" value="InterPro"/>
</dbReference>
<protein>
    <submittedName>
        <fullName evidence="3">DUF1554 domain-containing protein</fullName>
    </submittedName>
</protein>
<evidence type="ECO:0000259" key="2">
    <source>
        <dbReference type="Pfam" id="PF07588"/>
    </source>
</evidence>
<evidence type="ECO:0000313" key="3">
    <source>
        <dbReference type="EMBL" id="TGL59891.1"/>
    </source>
</evidence>
<dbReference type="RefSeq" id="WP_135644716.1">
    <property type="nucleotide sequence ID" value="NZ_RQGH01000033.1"/>
</dbReference>
<keyword evidence="1" id="KW-0732">Signal</keyword>
<proteinExistence type="predicted"/>
<dbReference type="SUPFAM" id="SSF49313">
    <property type="entry name" value="Cadherin-like"/>
    <property type="match status" value="1"/>
</dbReference>
<gene>
    <name evidence="3" type="ORF">EHQ62_16125</name>
</gene>
<dbReference type="EMBL" id="RQGH01000033">
    <property type="protein sequence ID" value="TGL59891.1"/>
    <property type="molecule type" value="Genomic_DNA"/>
</dbReference>
<keyword evidence="4" id="KW-1185">Reference proteome</keyword>
<dbReference type="Pfam" id="PF07588">
    <property type="entry name" value="DUF1554"/>
    <property type="match status" value="1"/>
</dbReference>
<name>A0A4Z0ZP16_9LEPT</name>
<feature type="signal peptide" evidence="1">
    <location>
        <begin position="1"/>
        <end position="23"/>
    </location>
</feature>
<accession>A0A4Z0ZP16</accession>
<dbReference type="InterPro" id="IPR013783">
    <property type="entry name" value="Ig-like_fold"/>
</dbReference>
<dbReference type="InterPro" id="IPR015919">
    <property type="entry name" value="Cadherin-like_sf"/>
</dbReference>
<dbReference type="Proteomes" id="UP000297567">
    <property type="component" value="Unassembled WGS sequence"/>
</dbReference>
<dbReference type="AlphaFoldDB" id="A0A4Z0ZP16"/>
<evidence type="ECO:0000313" key="4">
    <source>
        <dbReference type="Proteomes" id="UP000297567"/>
    </source>
</evidence>
<evidence type="ECO:0000256" key="1">
    <source>
        <dbReference type="SAM" id="SignalP"/>
    </source>
</evidence>
<dbReference type="PROSITE" id="PS51257">
    <property type="entry name" value="PROKAR_LIPOPROTEIN"/>
    <property type="match status" value="1"/>
</dbReference>
<dbReference type="GO" id="GO:0016020">
    <property type="term" value="C:membrane"/>
    <property type="evidence" value="ECO:0007669"/>
    <property type="project" value="InterPro"/>
</dbReference>
<feature type="domain" description="DUF1554" evidence="2">
    <location>
        <begin position="251"/>
        <end position="409"/>
    </location>
</feature>
<feature type="chain" id="PRO_5021211731" evidence="1">
    <location>
        <begin position="24"/>
        <end position="436"/>
    </location>
</feature>
<comment type="caution">
    <text evidence="3">The sequence shown here is derived from an EMBL/GenBank/DDBJ whole genome shotgun (WGS) entry which is preliminary data.</text>
</comment>
<dbReference type="Gene3D" id="3.10.100.10">
    <property type="entry name" value="Mannose-Binding Protein A, subunit A"/>
    <property type="match status" value="1"/>
</dbReference>
<dbReference type="InterPro" id="IPR016186">
    <property type="entry name" value="C-type_lectin-like/link_sf"/>
</dbReference>
<dbReference type="InterPro" id="IPR011448">
    <property type="entry name" value="DUF1554"/>
</dbReference>
<reference evidence="3" key="1">
    <citation type="journal article" date="2019" name="PLoS Negl. Trop. Dis.">
        <title>Revisiting the worldwide diversity of Leptospira species in the environment.</title>
        <authorList>
            <person name="Vincent A.T."/>
            <person name="Schiettekatte O."/>
            <person name="Bourhy P."/>
            <person name="Veyrier F.J."/>
            <person name="Picardeau M."/>
        </authorList>
    </citation>
    <scope>NUCLEOTIDE SEQUENCE [LARGE SCALE GENOMIC DNA]</scope>
    <source>
        <strain evidence="3">201702451</strain>
    </source>
</reference>
<dbReference type="Gene3D" id="2.60.40.10">
    <property type="entry name" value="Immunoglobulins"/>
    <property type="match status" value="1"/>
</dbReference>
<dbReference type="Pfam" id="PF05345">
    <property type="entry name" value="He_PIG"/>
    <property type="match status" value="1"/>
</dbReference>
<organism evidence="3 4">
    <name type="scientific">Leptospira jelokensis</name>
    <dbReference type="NCBI Taxonomy" id="2484931"/>
    <lineage>
        <taxon>Bacteria</taxon>
        <taxon>Pseudomonadati</taxon>
        <taxon>Spirochaetota</taxon>
        <taxon>Spirochaetia</taxon>
        <taxon>Leptospirales</taxon>
        <taxon>Leptospiraceae</taxon>
        <taxon>Leptospira</taxon>
    </lineage>
</organism>
<sequence>MRWNRLFTLVFTLSFLSCNPVKSNDAFLFTLINGLTTTTSANSFTIGPSSKINVTSASVVLTYGTSQTFGIALGVVPTSNVTINLAFDTSKLSIDGNVTTPLTAHLTFTPANYNTPQTITLASLATTPTTSNLNISSSSLDTNFNSVSGSISIRHRVMFYTGSSFLFREDEAIASLTPYGTFPYNSCSVNPSLPSGLSLHPTTCVISGTPTDSQSSSSYTVTATDGTNTDTETISIRIDTTVYKVFVTASTYNGNLQGAAANGPAGADAKCNADANKPSTGNFKAMLTTSGGARRACDGTANCTNAAENIDWVFQFGRNYIRSSDSAFLFTPNSAGILPASGTEFTTSPYTMSHAFDSGTLKTYWTALSTSPTAQWRVASAAATYNCSNWTSSAATAPASDGGRVGNSNATNYTAFRNGASGVSCASLNHLVCVEY</sequence>